<name>A0A4T0WV11_9ASCO</name>
<reference evidence="2 3" key="1">
    <citation type="journal article" date="2019" name="Front. Genet.">
        <title>Whole-Genome Sequencing of the Opportunistic Yeast Pathogen Candida inconspicua Uncovers Its Hybrid Origin.</title>
        <authorList>
            <person name="Mixao V."/>
            <person name="Hansen A.P."/>
            <person name="Saus E."/>
            <person name="Boekhout T."/>
            <person name="Lass-Florl C."/>
            <person name="Gabaldon T."/>
        </authorList>
    </citation>
    <scope>NUCLEOTIDE SEQUENCE [LARGE SCALE GENOMIC DNA]</scope>
    <source>
        <strain evidence="2 3">CBS 180</strain>
    </source>
</reference>
<dbReference type="EMBL" id="SELW01000677">
    <property type="protein sequence ID" value="TID13524.1"/>
    <property type="molecule type" value="Genomic_DNA"/>
</dbReference>
<dbReference type="AlphaFoldDB" id="A0A4T0WV11"/>
<evidence type="ECO:0000256" key="1">
    <source>
        <dbReference type="SAM" id="MobiDB-lite"/>
    </source>
</evidence>
<sequence length="262" mass="29739">MDVYFVKPNLQILSCDSCPTEENLVIKKTLYLSLLNKCSQLQQMSGSDSKLPSWCTNDPQTSNDMTSSSSTPSVESLNNMNMTRSPKTTATPKCFLKHMLNDSQNNRKDPSLDILTFPLQSVKLTPEDCYRKNKITDTIFFTRLNLPTNISSADRKWLALKYLQLSADVALLQYKYLKSYTKINKLVKKYFSKPQISESEEANGFRCISYEMDKFKSLENVLTFLTHLQDKFQTHFSNINIANVPDTTIAAVSSTASTPSCR</sequence>
<evidence type="ECO:0000313" key="3">
    <source>
        <dbReference type="Proteomes" id="UP000307173"/>
    </source>
</evidence>
<evidence type="ECO:0000313" key="2">
    <source>
        <dbReference type="EMBL" id="TID13524.1"/>
    </source>
</evidence>
<feature type="region of interest" description="Disordered" evidence="1">
    <location>
        <begin position="44"/>
        <end position="87"/>
    </location>
</feature>
<feature type="compositionally biased region" description="Polar residues" evidence="1">
    <location>
        <begin position="44"/>
        <end position="60"/>
    </location>
</feature>
<comment type="caution">
    <text evidence="2">The sequence shown here is derived from an EMBL/GenBank/DDBJ whole genome shotgun (WGS) entry which is preliminary data.</text>
</comment>
<dbReference type="OrthoDB" id="3997577at2759"/>
<keyword evidence="3" id="KW-1185">Reference proteome</keyword>
<organism evidence="2 3">
    <name type="scientific">Pichia inconspicua</name>
    <dbReference type="NCBI Taxonomy" id="52247"/>
    <lineage>
        <taxon>Eukaryota</taxon>
        <taxon>Fungi</taxon>
        <taxon>Dikarya</taxon>
        <taxon>Ascomycota</taxon>
        <taxon>Saccharomycotina</taxon>
        <taxon>Pichiomycetes</taxon>
        <taxon>Pichiales</taxon>
        <taxon>Pichiaceae</taxon>
        <taxon>Pichia</taxon>
    </lineage>
</organism>
<dbReference type="Proteomes" id="UP000307173">
    <property type="component" value="Unassembled WGS sequence"/>
</dbReference>
<protein>
    <submittedName>
        <fullName evidence="2">Uncharacterized protein</fullName>
    </submittedName>
</protein>
<feature type="compositionally biased region" description="Low complexity" evidence="1">
    <location>
        <begin position="61"/>
        <end position="79"/>
    </location>
</feature>
<accession>A0A4T0WV11</accession>
<gene>
    <name evidence="2" type="ORF">CANINC_004882</name>
</gene>
<proteinExistence type="predicted"/>